<evidence type="ECO:0000256" key="15">
    <source>
        <dbReference type="ARBA" id="ARBA00022927"/>
    </source>
</evidence>
<dbReference type="InterPro" id="IPR023395">
    <property type="entry name" value="MCP_dom_sf"/>
</dbReference>
<evidence type="ECO:0000256" key="8">
    <source>
        <dbReference type="ARBA" id="ARBA00022448"/>
    </source>
</evidence>
<keyword evidence="23" id="KW-1185">Reference proteome</keyword>
<keyword evidence="17 20" id="KW-0472">Membrane</keyword>
<dbReference type="InterPro" id="IPR006822">
    <property type="entry name" value="Coatomer_esu"/>
</dbReference>
<keyword evidence="11" id="KW-0479">Metal-binding</keyword>
<dbReference type="CDD" id="cd00051">
    <property type="entry name" value="EFh"/>
    <property type="match status" value="1"/>
</dbReference>
<evidence type="ECO:0000256" key="12">
    <source>
        <dbReference type="ARBA" id="ARBA00022737"/>
    </source>
</evidence>
<name>A0ABR3NTC7_9TELE</name>
<dbReference type="InterPro" id="IPR018247">
    <property type="entry name" value="EF_Hand_1_Ca_BS"/>
</dbReference>
<dbReference type="SUPFAM" id="SSF103506">
    <property type="entry name" value="Mitochondrial carrier"/>
    <property type="match status" value="1"/>
</dbReference>
<dbReference type="SUPFAM" id="SSF47473">
    <property type="entry name" value="EF-hand"/>
    <property type="match status" value="1"/>
</dbReference>
<comment type="caution">
    <text evidence="22">The sequence shown here is derived from an EMBL/GenBank/DDBJ whole genome shotgun (WGS) entry which is preliminary data.</text>
</comment>
<dbReference type="InterPro" id="IPR011990">
    <property type="entry name" value="TPR-like_helical_dom_sf"/>
</dbReference>
<keyword evidence="16" id="KW-0333">Golgi apparatus</keyword>
<protein>
    <recommendedName>
        <fullName evidence="7">Coatomer subunit epsilon</fullName>
    </recommendedName>
    <alternativeName>
        <fullName evidence="19">Epsilon-coat protein</fullName>
    </alternativeName>
</protein>
<evidence type="ECO:0000256" key="7">
    <source>
        <dbReference type="ARBA" id="ARBA00015828"/>
    </source>
</evidence>
<evidence type="ECO:0000256" key="13">
    <source>
        <dbReference type="ARBA" id="ARBA00022837"/>
    </source>
</evidence>
<accession>A0ABR3NTC7</accession>
<dbReference type="EMBL" id="JAYMGO010000002">
    <property type="protein sequence ID" value="KAL1279938.1"/>
    <property type="molecule type" value="Genomic_DNA"/>
</dbReference>
<keyword evidence="13" id="KW-0106">Calcium</keyword>
<evidence type="ECO:0000256" key="20">
    <source>
        <dbReference type="PROSITE-ProRule" id="PRU00282"/>
    </source>
</evidence>
<evidence type="ECO:0000313" key="22">
    <source>
        <dbReference type="EMBL" id="KAL1279938.1"/>
    </source>
</evidence>
<dbReference type="InterPro" id="IPR002067">
    <property type="entry name" value="MCP"/>
</dbReference>
<evidence type="ECO:0000256" key="6">
    <source>
        <dbReference type="ARBA" id="ARBA00011775"/>
    </source>
</evidence>
<sequence>MDHFRDLFDKLDKNKDGFISTEELQSEMRRIGVEPVCEKVQAILSSYDQNEDGRLSYQEFLIYMMDKEKKWKIDFHALDRNKCGAIDLEDIMSLFKELGLVITKPNAKRIIQMMDEDNSMTVDWEEFLQHVIINPAENIGELVSSWKHNLVFDVGESRSMPVELTQQETDLSIWGNFILAAGLADAVSRTVTAPIDLLKTRLQVFGSKAVTLGFRELQTGGFRSFWQGNAVNVLKGTPQSTLQCFIYAQMRMYTLGITVTQQVLKVRLNLQPAGTYNGVLGCARLIYQNESVSAFYRGFKPSILCMIPYAGVECAVHQSIMSWARQDPEHFSDSKLFLFSFAAFASGQATSYPLAVIRTHQQAQAFCSTSQKPTDGLQGFFGIYEKYGVKGFYNGMGASFQNEVDELFDVKNAFYIGSYQHCINEAQKVKTTSPEKDVEKNIFLYRAYIAQRKYGVVLDDIKPSSSEELQAVRMFAEYLSNEGKRDAIVAELDKKMAKSVDVSNTTFLLMAASIYLHEMNTDAALRTLHQGESLECMAMTVQILLKLDRVDMARKELKKMQDQDEDATLTQLSTAWVNLAIGGEKLQDAFYIFQEMSDKYSPTLLLLNGQAASHMAQNKWDEAESVLQDALDKDSGHPETLINLIVLTQHLGKPPEVTNRYLSQLKDAHKSHPFIKEYLAKENEFDRLVIQYAPSA</sequence>
<keyword evidence="18" id="KW-0968">Cytoplasmic vesicle</keyword>
<reference evidence="22 23" key="1">
    <citation type="submission" date="2023-09" db="EMBL/GenBank/DDBJ databases">
        <authorList>
            <person name="Wang M."/>
        </authorList>
    </citation>
    <scope>NUCLEOTIDE SEQUENCE [LARGE SCALE GENOMIC DNA]</scope>
    <source>
        <strain evidence="22">GT-2023</strain>
        <tissue evidence="22">Liver</tissue>
    </source>
</reference>
<keyword evidence="14" id="KW-0931">ER-Golgi transport</keyword>
<evidence type="ECO:0000256" key="10">
    <source>
        <dbReference type="ARBA" id="ARBA00022692"/>
    </source>
</evidence>
<feature type="domain" description="EF-hand" evidence="21">
    <location>
        <begin position="102"/>
        <end position="137"/>
    </location>
</feature>
<dbReference type="SUPFAM" id="SSF48452">
    <property type="entry name" value="TPR-like"/>
    <property type="match status" value="1"/>
</dbReference>
<keyword evidence="15" id="KW-0653">Protein transport</keyword>
<keyword evidence="10 20" id="KW-0812">Transmembrane</keyword>
<dbReference type="InterPro" id="IPR011992">
    <property type="entry name" value="EF-hand-dom_pair"/>
</dbReference>
<keyword evidence="9" id="KW-0963">Cytoplasm</keyword>
<evidence type="ECO:0000256" key="1">
    <source>
        <dbReference type="ARBA" id="ARBA00004255"/>
    </source>
</evidence>
<evidence type="ECO:0000256" key="18">
    <source>
        <dbReference type="ARBA" id="ARBA00023329"/>
    </source>
</evidence>
<evidence type="ECO:0000256" key="5">
    <source>
        <dbReference type="ARBA" id="ARBA00008827"/>
    </source>
</evidence>
<evidence type="ECO:0000256" key="11">
    <source>
        <dbReference type="ARBA" id="ARBA00022723"/>
    </source>
</evidence>
<dbReference type="PANTHER" id="PTHR10805">
    <property type="entry name" value="COATOMER SUBUNIT EPSILON"/>
    <property type="match status" value="1"/>
</dbReference>
<evidence type="ECO:0000256" key="2">
    <source>
        <dbReference type="ARBA" id="ARBA00004347"/>
    </source>
</evidence>
<evidence type="ECO:0000313" key="23">
    <source>
        <dbReference type="Proteomes" id="UP001558613"/>
    </source>
</evidence>
<proteinExistence type="inferred from homology"/>
<dbReference type="PROSITE" id="PS50920">
    <property type="entry name" value="SOLCAR"/>
    <property type="match status" value="1"/>
</dbReference>
<comment type="subunit">
    <text evidence="6">Oligomeric complex that consists of at least the alpha, beta, beta', gamma, delta, epsilon and zeta subunits.</text>
</comment>
<organism evidence="22 23">
    <name type="scientific">Cirrhinus molitorella</name>
    <name type="common">mud carp</name>
    <dbReference type="NCBI Taxonomy" id="172907"/>
    <lineage>
        <taxon>Eukaryota</taxon>
        <taxon>Metazoa</taxon>
        <taxon>Chordata</taxon>
        <taxon>Craniata</taxon>
        <taxon>Vertebrata</taxon>
        <taxon>Euteleostomi</taxon>
        <taxon>Actinopterygii</taxon>
        <taxon>Neopterygii</taxon>
        <taxon>Teleostei</taxon>
        <taxon>Ostariophysi</taxon>
        <taxon>Cypriniformes</taxon>
        <taxon>Cyprinidae</taxon>
        <taxon>Labeoninae</taxon>
        <taxon>Labeonini</taxon>
        <taxon>Cirrhinus</taxon>
    </lineage>
</organism>
<dbReference type="PRINTS" id="PR00926">
    <property type="entry name" value="MITOCARRIER"/>
</dbReference>
<dbReference type="InterPro" id="IPR018108">
    <property type="entry name" value="MCP_transmembrane"/>
</dbReference>
<dbReference type="PROSITE" id="PS00018">
    <property type="entry name" value="EF_HAND_1"/>
    <property type="match status" value="1"/>
</dbReference>
<comment type="subcellular location">
    <subcellularLocation>
        <location evidence="2">Cytoplasmic vesicle</location>
        <location evidence="2">COPI-coated vesicle membrane</location>
        <topology evidence="2">Peripheral membrane protein</topology>
        <orientation evidence="2">Cytoplasmic side</orientation>
    </subcellularLocation>
    <subcellularLocation>
        <location evidence="1">Golgi apparatus membrane</location>
        <topology evidence="1">Peripheral membrane protein</topology>
        <orientation evidence="1">Cytoplasmic side</orientation>
    </subcellularLocation>
    <subcellularLocation>
        <location evidence="3">Mitochondrion inner membrane</location>
        <topology evidence="3">Multi-pass membrane protein</topology>
    </subcellularLocation>
</comment>
<evidence type="ECO:0000256" key="16">
    <source>
        <dbReference type="ARBA" id="ARBA00023034"/>
    </source>
</evidence>
<dbReference type="Gene3D" id="1.50.40.10">
    <property type="entry name" value="Mitochondrial carrier domain"/>
    <property type="match status" value="1"/>
</dbReference>
<evidence type="ECO:0000256" key="4">
    <source>
        <dbReference type="ARBA" id="ARBA00006375"/>
    </source>
</evidence>
<dbReference type="Gene3D" id="1.25.40.10">
    <property type="entry name" value="Tetratricopeptide repeat domain"/>
    <property type="match status" value="1"/>
</dbReference>
<evidence type="ECO:0000256" key="14">
    <source>
        <dbReference type="ARBA" id="ARBA00022892"/>
    </source>
</evidence>
<comment type="similarity">
    <text evidence="4">Belongs to the mitochondrial carrier (TC 2.A.29) family.</text>
</comment>
<feature type="repeat" description="Solcar" evidence="20">
    <location>
        <begin position="172"/>
        <end position="253"/>
    </location>
</feature>
<evidence type="ECO:0000256" key="3">
    <source>
        <dbReference type="ARBA" id="ARBA00004448"/>
    </source>
</evidence>
<dbReference type="PROSITE" id="PS50222">
    <property type="entry name" value="EF_HAND_2"/>
    <property type="match status" value="3"/>
</dbReference>
<evidence type="ECO:0000256" key="19">
    <source>
        <dbReference type="ARBA" id="ARBA00031602"/>
    </source>
</evidence>
<dbReference type="Pfam" id="PF00153">
    <property type="entry name" value="Mito_carr"/>
    <property type="match status" value="3"/>
</dbReference>
<dbReference type="Pfam" id="PF04733">
    <property type="entry name" value="Coatomer_E"/>
    <property type="match status" value="1"/>
</dbReference>
<feature type="domain" description="EF-hand" evidence="21">
    <location>
        <begin position="66"/>
        <end position="101"/>
    </location>
</feature>
<dbReference type="Pfam" id="PF13499">
    <property type="entry name" value="EF-hand_7"/>
    <property type="match status" value="2"/>
</dbReference>
<feature type="domain" description="EF-hand" evidence="21">
    <location>
        <begin position="1"/>
        <end position="34"/>
    </location>
</feature>
<dbReference type="PANTHER" id="PTHR10805:SF0">
    <property type="entry name" value="COATOMER SUBUNIT EPSILON"/>
    <property type="match status" value="1"/>
</dbReference>
<dbReference type="SMART" id="SM00054">
    <property type="entry name" value="EFh"/>
    <property type="match status" value="4"/>
</dbReference>
<dbReference type="Gene3D" id="1.10.238.10">
    <property type="entry name" value="EF-hand"/>
    <property type="match status" value="2"/>
</dbReference>
<keyword evidence="8" id="KW-0813">Transport</keyword>
<evidence type="ECO:0000256" key="9">
    <source>
        <dbReference type="ARBA" id="ARBA00022490"/>
    </source>
</evidence>
<evidence type="ECO:0000259" key="21">
    <source>
        <dbReference type="PROSITE" id="PS50222"/>
    </source>
</evidence>
<comment type="similarity">
    <text evidence="5">Belongs to the COPE family.</text>
</comment>
<dbReference type="Proteomes" id="UP001558613">
    <property type="component" value="Unassembled WGS sequence"/>
</dbReference>
<dbReference type="InterPro" id="IPR002048">
    <property type="entry name" value="EF_hand_dom"/>
</dbReference>
<evidence type="ECO:0000256" key="17">
    <source>
        <dbReference type="ARBA" id="ARBA00023136"/>
    </source>
</evidence>
<gene>
    <name evidence="22" type="ORF">QQF64_014538</name>
</gene>
<keyword evidence="12" id="KW-0677">Repeat</keyword>